<dbReference type="PROSITE" id="PS00092">
    <property type="entry name" value="N6_MTASE"/>
    <property type="match status" value="1"/>
</dbReference>
<dbReference type="GO" id="GO:0003676">
    <property type="term" value="F:nucleic acid binding"/>
    <property type="evidence" value="ECO:0007669"/>
    <property type="project" value="InterPro"/>
</dbReference>
<evidence type="ECO:0000313" key="8">
    <source>
        <dbReference type="EMBL" id="AHB47653.1"/>
    </source>
</evidence>
<keyword evidence="4" id="KW-0949">S-adenosyl-L-methionine</keyword>
<dbReference type="CDD" id="cd02440">
    <property type="entry name" value="AdoMet_MTases"/>
    <property type="match status" value="1"/>
</dbReference>
<dbReference type="GO" id="GO:0032259">
    <property type="term" value="P:methylation"/>
    <property type="evidence" value="ECO:0007669"/>
    <property type="project" value="UniProtKB-KW"/>
</dbReference>
<dbReference type="Pfam" id="PF05175">
    <property type="entry name" value="MTS"/>
    <property type="match status" value="1"/>
</dbReference>
<feature type="domain" description="Release factor glutamine methyltransferase N-terminal" evidence="7">
    <location>
        <begin position="22"/>
        <end position="87"/>
    </location>
</feature>
<dbReference type="InterPro" id="IPR029063">
    <property type="entry name" value="SAM-dependent_MTases_sf"/>
</dbReference>
<feature type="domain" description="Methyltransferase small" evidence="6">
    <location>
        <begin position="131"/>
        <end position="205"/>
    </location>
</feature>
<name>V5SAI4_9HYPH</name>
<evidence type="ECO:0000256" key="2">
    <source>
        <dbReference type="ARBA" id="ARBA00022603"/>
    </source>
</evidence>
<dbReference type="InterPro" id="IPR040758">
    <property type="entry name" value="PrmC_N"/>
</dbReference>
<dbReference type="Gene3D" id="3.40.50.150">
    <property type="entry name" value="Vaccinia Virus protein VP39"/>
    <property type="match status" value="1"/>
</dbReference>
<dbReference type="NCBIfam" id="TIGR00536">
    <property type="entry name" value="hemK_fam"/>
    <property type="match status" value="1"/>
</dbReference>
<dbReference type="InterPro" id="IPR050320">
    <property type="entry name" value="N5-glutamine_MTase"/>
</dbReference>
<evidence type="ECO:0000259" key="7">
    <source>
        <dbReference type="Pfam" id="PF17827"/>
    </source>
</evidence>
<dbReference type="GO" id="GO:0102559">
    <property type="term" value="F:peptide chain release factor N(5)-glutamine methyltransferase activity"/>
    <property type="evidence" value="ECO:0007669"/>
    <property type="project" value="UniProtKB-EC"/>
</dbReference>
<proteinExistence type="predicted"/>
<organism evidence="8 9">
    <name type="scientific">Hyphomicrobium nitrativorans NL23</name>
    <dbReference type="NCBI Taxonomy" id="1029756"/>
    <lineage>
        <taxon>Bacteria</taxon>
        <taxon>Pseudomonadati</taxon>
        <taxon>Pseudomonadota</taxon>
        <taxon>Alphaproteobacteria</taxon>
        <taxon>Hyphomicrobiales</taxon>
        <taxon>Hyphomicrobiaceae</taxon>
        <taxon>Hyphomicrobium</taxon>
    </lineage>
</organism>
<evidence type="ECO:0000256" key="3">
    <source>
        <dbReference type="ARBA" id="ARBA00022679"/>
    </source>
</evidence>
<evidence type="ECO:0000256" key="1">
    <source>
        <dbReference type="ARBA" id="ARBA00012771"/>
    </source>
</evidence>
<dbReference type="RefSeq" id="WP_023786067.1">
    <property type="nucleotide sequence ID" value="NC_022997.1"/>
</dbReference>
<dbReference type="HOGENOM" id="CLU_018398_3_1_5"/>
<dbReference type="InterPro" id="IPR007848">
    <property type="entry name" value="Small_mtfrase_dom"/>
</dbReference>
<comment type="catalytic activity">
    <reaction evidence="5">
        <text>L-glutaminyl-[peptide chain release factor] + S-adenosyl-L-methionine = N(5)-methyl-L-glutaminyl-[peptide chain release factor] + S-adenosyl-L-homocysteine + H(+)</text>
        <dbReference type="Rhea" id="RHEA:42896"/>
        <dbReference type="Rhea" id="RHEA-COMP:10271"/>
        <dbReference type="Rhea" id="RHEA-COMP:10272"/>
        <dbReference type="ChEBI" id="CHEBI:15378"/>
        <dbReference type="ChEBI" id="CHEBI:30011"/>
        <dbReference type="ChEBI" id="CHEBI:57856"/>
        <dbReference type="ChEBI" id="CHEBI:59789"/>
        <dbReference type="ChEBI" id="CHEBI:61891"/>
        <dbReference type="EC" id="2.1.1.297"/>
    </reaction>
</comment>
<keyword evidence="3 8" id="KW-0808">Transferase</keyword>
<protein>
    <recommendedName>
        <fullName evidence="1">peptide chain release factor N(5)-glutamine methyltransferase</fullName>
        <ecNumber evidence="1">2.1.1.297</ecNumber>
    </recommendedName>
</protein>
<dbReference type="STRING" id="1029756.W911_03235"/>
<dbReference type="NCBIfam" id="TIGR03534">
    <property type="entry name" value="RF_mod_PrmC"/>
    <property type="match status" value="1"/>
</dbReference>
<keyword evidence="9" id="KW-1185">Reference proteome</keyword>
<dbReference type="PANTHER" id="PTHR18895:SF74">
    <property type="entry name" value="MTRF1L RELEASE FACTOR GLUTAMINE METHYLTRANSFERASE"/>
    <property type="match status" value="1"/>
</dbReference>
<reference evidence="8 9" key="1">
    <citation type="journal article" date="2014" name="Genome Announc.">
        <title>Complete Genome Sequence of Hyphomicrobium nitrativorans Strain NL23, a Denitrifying Bacterium Isolated from Biofilm of a Methanol-Fed Denitrification System Treating Seawater at the Montreal Biodome.</title>
        <authorList>
            <person name="Martineau C."/>
            <person name="Villeneuve C."/>
            <person name="Mauffrey F."/>
            <person name="Villemur R."/>
        </authorList>
    </citation>
    <scope>NUCLEOTIDE SEQUENCE [LARGE SCALE GENOMIC DNA]</scope>
    <source>
        <strain evidence="8">NL23</strain>
    </source>
</reference>
<sequence length="299" mass="31484">MGADRGVPPFAGMTVRDAQAALGRALGGAGIEDPAREARLLVTAALGETAEGLLRNPALRFDAGAAETLSSFAERRLAREPVSRILGARGFFGREFKVTPATLDPRPCTETVVEAALAVVTAEGWRQRPVRILDVGTGSGALLVTLLAELPLAVGVGTDVSDEALRVAEENAVRLGVASRASFLNRRDLNDIAGPFDLMVSNPPYIPSGDIAALEPEVRVYDPAGALDGGADGLAIYRALARDLVPIVPEGWALFEVGAGQAADVEKLLRDGTGCALHEVRTWQDLGQHTRCVAVKTQY</sequence>
<dbReference type="PANTHER" id="PTHR18895">
    <property type="entry name" value="HEMK METHYLTRANSFERASE"/>
    <property type="match status" value="1"/>
</dbReference>
<dbReference type="PATRIC" id="fig|1029756.8.peg.680"/>
<dbReference type="Proteomes" id="UP000018542">
    <property type="component" value="Chromosome"/>
</dbReference>
<keyword evidence="2 8" id="KW-0489">Methyltransferase</keyword>
<evidence type="ECO:0000313" key="9">
    <source>
        <dbReference type="Proteomes" id="UP000018542"/>
    </source>
</evidence>
<dbReference type="Gene3D" id="1.10.8.10">
    <property type="entry name" value="DNA helicase RuvA subunit, C-terminal domain"/>
    <property type="match status" value="1"/>
</dbReference>
<accession>V5SAI4</accession>
<evidence type="ECO:0000259" key="6">
    <source>
        <dbReference type="Pfam" id="PF05175"/>
    </source>
</evidence>
<dbReference type="SUPFAM" id="SSF53335">
    <property type="entry name" value="S-adenosyl-L-methionine-dependent methyltransferases"/>
    <property type="match status" value="1"/>
</dbReference>
<dbReference type="InterPro" id="IPR019874">
    <property type="entry name" value="RF_methyltr_PrmC"/>
</dbReference>
<dbReference type="InterPro" id="IPR002052">
    <property type="entry name" value="DNA_methylase_N6_adenine_CS"/>
</dbReference>
<dbReference type="AlphaFoldDB" id="V5SAI4"/>
<dbReference type="InterPro" id="IPR004556">
    <property type="entry name" value="HemK-like"/>
</dbReference>
<dbReference type="EMBL" id="CP006912">
    <property type="protein sequence ID" value="AHB47653.1"/>
    <property type="molecule type" value="Genomic_DNA"/>
</dbReference>
<dbReference type="EC" id="2.1.1.297" evidence="1"/>
<gene>
    <name evidence="8" type="ORF">W911_03235</name>
</gene>
<dbReference type="KEGG" id="hni:W911_03235"/>
<dbReference type="Pfam" id="PF17827">
    <property type="entry name" value="PrmC_N"/>
    <property type="match status" value="1"/>
</dbReference>
<evidence type="ECO:0000256" key="5">
    <source>
        <dbReference type="ARBA" id="ARBA00048391"/>
    </source>
</evidence>
<evidence type="ECO:0000256" key="4">
    <source>
        <dbReference type="ARBA" id="ARBA00022691"/>
    </source>
</evidence>